<dbReference type="AlphaFoldDB" id="A0A4Y2ER64"/>
<keyword evidence="2" id="KW-1185">Reference proteome</keyword>
<proteinExistence type="predicted"/>
<reference evidence="1 2" key="1">
    <citation type="journal article" date="2019" name="Sci. Rep.">
        <title>Orb-weaving spider Araneus ventricosus genome elucidates the spidroin gene catalogue.</title>
        <authorList>
            <person name="Kono N."/>
            <person name="Nakamura H."/>
            <person name="Ohtoshi R."/>
            <person name="Moran D.A.P."/>
            <person name="Shinohara A."/>
            <person name="Yoshida Y."/>
            <person name="Fujiwara M."/>
            <person name="Mori M."/>
            <person name="Tomita M."/>
            <person name="Arakawa K."/>
        </authorList>
    </citation>
    <scope>NUCLEOTIDE SEQUENCE [LARGE SCALE GENOMIC DNA]</scope>
</reference>
<organism evidence="1 2">
    <name type="scientific">Araneus ventricosus</name>
    <name type="common">Orbweaver spider</name>
    <name type="synonym">Epeira ventricosa</name>
    <dbReference type="NCBI Taxonomy" id="182803"/>
    <lineage>
        <taxon>Eukaryota</taxon>
        <taxon>Metazoa</taxon>
        <taxon>Ecdysozoa</taxon>
        <taxon>Arthropoda</taxon>
        <taxon>Chelicerata</taxon>
        <taxon>Arachnida</taxon>
        <taxon>Araneae</taxon>
        <taxon>Araneomorphae</taxon>
        <taxon>Entelegynae</taxon>
        <taxon>Araneoidea</taxon>
        <taxon>Araneidae</taxon>
        <taxon>Araneus</taxon>
    </lineage>
</organism>
<sequence length="86" mass="9421">MGCVGGLSICCKLVQDNLLLPERRMCIEVSSIGFRTITKGIKTPVEDVGLDAGESPQRQMIVTCCNMPDAGGYKQRDNWCRSSLLL</sequence>
<protein>
    <submittedName>
        <fullName evidence="1">Uncharacterized protein</fullName>
    </submittedName>
</protein>
<name>A0A4Y2ER64_ARAVE</name>
<evidence type="ECO:0000313" key="1">
    <source>
        <dbReference type="EMBL" id="GBM31331.1"/>
    </source>
</evidence>
<accession>A0A4Y2ER64</accession>
<evidence type="ECO:0000313" key="2">
    <source>
        <dbReference type="Proteomes" id="UP000499080"/>
    </source>
</evidence>
<dbReference type="EMBL" id="BGPR01000680">
    <property type="protein sequence ID" value="GBM31331.1"/>
    <property type="molecule type" value="Genomic_DNA"/>
</dbReference>
<comment type="caution">
    <text evidence="1">The sequence shown here is derived from an EMBL/GenBank/DDBJ whole genome shotgun (WGS) entry which is preliminary data.</text>
</comment>
<gene>
    <name evidence="1" type="ORF">AVEN_91320_1</name>
</gene>
<dbReference type="Proteomes" id="UP000499080">
    <property type="component" value="Unassembled WGS sequence"/>
</dbReference>